<keyword evidence="8 13" id="KW-0378">Hydrolase</keyword>
<dbReference type="GO" id="GO:0046872">
    <property type="term" value="F:metal ion binding"/>
    <property type="evidence" value="ECO:0007669"/>
    <property type="project" value="UniProtKB-KW"/>
</dbReference>
<dbReference type="EC" id="3.1.3.45" evidence="5"/>
<comment type="catalytic activity">
    <reaction evidence="1">
        <text>3-deoxy-alpha-D-manno-2-octulosonate-8-phosphate + H2O = 3-deoxy-alpha-D-manno-oct-2-ulosonate + phosphate</text>
        <dbReference type="Rhea" id="RHEA:11500"/>
        <dbReference type="ChEBI" id="CHEBI:15377"/>
        <dbReference type="ChEBI" id="CHEBI:43474"/>
        <dbReference type="ChEBI" id="CHEBI:85985"/>
        <dbReference type="ChEBI" id="CHEBI:85986"/>
        <dbReference type="EC" id="3.1.3.45"/>
    </reaction>
</comment>
<dbReference type="AlphaFoldDB" id="A0A5C6AZY7"/>
<feature type="binding site" evidence="12">
    <location>
        <position position="25"/>
    </location>
    <ligand>
        <name>substrate</name>
    </ligand>
</feature>
<dbReference type="GO" id="GO:0009103">
    <property type="term" value="P:lipopolysaccharide biosynthetic process"/>
    <property type="evidence" value="ECO:0007669"/>
    <property type="project" value="UniProtKB-KW"/>
</dbReference>
<dbReference type="InterPro" id="IPR023214">
    <property type="entry name" value="HAD_sf"/>
</dbReference>
<evidence type="ECO:0000313" key="14">
    <source>
        <dbReference type="Proteomes" id="UP000316213"/>
    </source>
</evidence>
<evidence type="ECO:0000256" key="6">
    <source>
        <dbReference type="ARBA" id="ARBA00020092"/>
    </source>
</evidence>
<dbReference type="FunFam" id="3.40.50.1000:FF:000029">
    <property type="entry name" value="3-deoxy-D-manno-octulosonate 8-phosphate phosphatase KdsC"/>
    <property type="match status" value="1"/>
</dbReference>
<dbReference type="SUPFAM" id="SSF56784">
    <property type="entry name" value="HAD-like"/>
    <property type="match status" value="1"/>
</dbReference>
<evidence type="ECO:0000256" key="4">
    <source>
        <dbReference type="ARBA" id="ARBA00011881"/>
    </source>
</evidence>
<dbReference type="SFLD" id="SFLDS00003">
    <property type="entry name" value="Haloacid_Dehalogenase"/>
    <property type="match status" value="1"/>
</dbReference>
<dbReference type="SFLD" id="SFLDG01136">
    <property type="entry name" value="C1.6:_Phosphoserine_Phosphatas"/>
    <property type="match status" value="1"/>
</dbReference>
<keyword evidence="7 12" id="KW-0479">Metal-binding</keyword>
<proteinExistence type="inferred from homology"/>
<evidence type="ECO:0000256" key="12">
    <source>
        <dbReference type="PIRSR" id="PIRSR006118-2"/>
    </source>
</evidence>
<dbReference type="PANTHER" id="PTHR21485">
    <property type="entry name" value="HAD SUPERFAMILY MEMBERS CMAS AND KDSC"/>
    <property type="match status" value="1"/>
</dbReference>
<feature type="binding site" evidence="12">
    <location>
        <position position="23"/>
    </location>
    <ligand>
        <name>Mg(2+)</name>
        <dbReference type="ChEBI" id="CHEBI:18420"/>
    </ligand>
</feature>
<protein>
    <recommendedName>
        <fullName evidence="6">3-deoxy-D-manno-octulosonate 8-phosphate phosphatase KdsC</fullName>
        <ecNumber evidence="5">3.1.3.45</ecNumber>
    </recommendedName>
    <alternativeName>
        <fullName evidence="11">KDO 8-P phosphatase</fullName>
    </alternativeName>
</protein>
<evidence type="ECO:0000256" key="10">
    <source>
        <dbReference type="ARBA" id="ARBA00022985"/>
    </source>
</evidence>
<dbReference type="GO" id="GO:0008781">
    <property type="term" value="F:N-acylneuraminate cytidylyltransferase activity"/>
    <property type="evidence" value="ECO:0007669"/>
    <property type="project" value="TreeGrafter"/>
</dbReference>
<evidence type="ECO:0000256" key="9">
    <source>
        <dbReference type="ARBA" id="ARBA00022842"/>
    </source>
</evidence>
<dbReference type="Proteomes" id="UP000316213">
    <property type="component" value="Unassembled WGS sequence"/>
</dbReference>
<reference evidence="13 14" key="1">
    <citation type="submission" date="2019-02" db="EMBL/GenBank/DDBJ databases">
        <title>Deep-cultivation of Planctomycetes and their phenomic and genomic characterization uncovers novel biology.</title>
        <authorList>
            <person name="Wiegand S."/>
            <person name="Jogler M."/>
            <person name="Boedeker C."/>
            <person name="Pinto D."/>
            <person name="Vollmers J."/>
            <person name="Rivas-Marin E."/>
            <person name="Kohn T."/>
            <person name="Peeters S.H."/>
            <person name="Heuer A."/>
            <person name="Rast P."/>
            <person name="Oberbeckmann S."/>
            <person name="Bunk B."/>
            <person name="Jeske O."/>
            <person name="Meyerdierks A."/>
            <person name="Storesund J.E."/>
            <person name="Kallscheuer N."/>
            <person name="Luecker S."/>
            <person name="Lage O.M."/>
            <person name="Pohl T."/>
            <person name="Merkel B.J."/>
            <person name="Hornburger P."/>
            <person name="Mueller R.-W."/>
            <person name="Bruemmer F."/>
            <person name="Labrenz M."/>
            <person name="Spormann A.M."/>
            <person name="Op Den Camp H."/>
            <person name="Overmann J."/>
            <person name="Amann R."/>
            <person name="Jetten M.S.M."/>
            <person name="Mascher T."/>
            <person name="Medema M.H."/>
            <person name="Devos D.P."/>
            <person name="Kaster A.-K."/>
            <person name="Ovreas L."/>
            <person name="Rohde M."/>
            <person name="Galperin M.Y."/>
            <person name="Jogler C."/>
        </authorList>
    </citation>
    <scope>NUCLEOTIDE SEQUENCE [LARGE SCALE GENOMIC DNA]</scope>
    <source>
        <strain evidence="13 14">Pla100</strain>
    </source>
</reference>
<dbReference type="OrthoDB" id="9805604at2"/>
<dbReference type="Pfam" id="PF08282">
    <property type="entry name" value="Hydrolase_3"/>
    <property type="match status" value="1"/>
</dbReference>
<evidence type="ECO:0000256" key="1">
    <source>
        <dbReference type="ARBA" id="ARBA00000898"/>
    </source>
</evidence>
<sequence length="196" mass="21364">MPTADRLRSDLDWASQIRCILTDVDGVLTDGRIQYAADAGRVCHELKSFHVRDGLGIKLWMMGGFHFGIITARQSKLVAHRAKELGIQHLVQAAGNKWMAAQTMMKAMGVSAEQVAYIGDDLPDLCVMRKVGLAIAPDDAATDAREAAHWTTSSLGGQGVVREVIERLMRGGQTWHQRVAELEADPVTPQSSSEGD</sequence>
<dbReference type="PANTHER" id="PTHR21485:SF6">
    <property type="entry name" value="N-ACYLNEURAMINATE CYTIDYLYLTRANSFERASE-RELATED"/>
    <property type="match status" value="1"/>
</dbReference>
<comment type="cofactor">
    <cofactor evidence="2 12">
        <name>Mg(2+)</name>
        <dbReference type="ChEBI" id="CHEBI:18420"/>
    </cofactor>
</comment>
<dbReference type="InterPro" id="IPR010023">
    <property type="entry name" value="KdsC_fam"/>
</dbReference>
<comment type="caution">
    <text evidence="13">The sequence shown here is derived from an EMBL/GenBank/DDBJ whole genome shotgun (WGS) entry which is preliminary data.</text>
</comment>
<evidence type="ECO:0000256" key="3">
    <source>
        <dbReference type="ARBA" id="ARBA00005893"/>
    </source>
</evidence>
<evidence type="ECO:0000256" key="7">
    <source>
        <dbReference type="ARBA" id="ARBA00022723"/>
    </source>
</evidence>
<comment type="similarity">
    <text evidence="3">Belongs to the KdsC family.</text>
</comment>
<name>A0A5C6AZY7_9BACT</name>
<evidence type="ECO:0000256" key="8">
    <source>
        <dbReference type="ARBA" id="ARBA00022801"/>
    </source>
</evidence>
<comment type="subunit">
    <text evidence="4">Homotetramer.</text>
</comment>
<evidence type="ECO:0000313" key="13">
    <source>
        <dbReference type="EMBL" id="TWU03714.1"/>
    </source>
</evidence>
<dbReference type="Gene3D" id="3.40.50.1000">
    <property type="entry name" value="HAD superfamily/HAD-like"/>
    <property type="match status" value="1"/>
</dbReference>
<dbReference type="EMBL" id="SJPM01000001">
    <property type="protein sequence ID" value="TWU03714.1"/>
    <property type="molecule type" value="Genomic_DNA"/>
</dbReference>
<evidence type="ECO:0000256" key="11">
    <source>
        <dbReference type="ARBA" id="ARBA00031051"/>
    </source>
</evidence>
<evidence type="ECO:0000256" key="2">
    <source>
        <dbReference type="ARBA" id="ARBA00001946"/>
    </source>
</evidence>
<keyword evidence="10" id="KW-0448">Lipopolysaccharide biosynthesis</keyword>
<keyword evidence="9 12" id="KW-0460">Magnesium</keyword>
<keyword evidence="14" id="KW-1185">Reference proteome</keyword>
<evidence type="ECO:0000256" key="5">
    <source>
        <dbReference type="ARBA" id="ARBA00013066"/>
    </source>
</evidence>
<dbReference type="InterPro" id="IPR050793">
    <property type="entry name" value="CMP-NeuNAc_synthase"/>
</dbReference>
<dbReference type="SFLD" id="SFLDG01138">
    <property type="entry name" value="C1.6.2:_Deoxy-d-mannose-octulo"/>
    <property type="match status" value="1"/>
</dbReference>
<dbReference type="PIRSF" id="PIRSF006118">
    <property type="entry name" value="KDO8-P_Ptase"/>
    <property type="match status" value="1"/>
</dbReference>
<organism evidence="13 14">
    <name type="scientific">Neorhodopirellula pilleata</name>
    <dbReference type="NCBI Taxonomy" id="2714738"/>
    <lineage>
        <taxon>Bacteria</taxon>
        <taxon>Pseudomonadati</taxon>
        <taxon>Planctomycetota</taxon>
        <taxon>Planctomycetia</taxon>
        <taxon>Pirellulales</taxon>
        <taxon>Pirellulaceae</taxon>
        <taxon>Neorhodopirellula</taxon>
    </lineage>
</organism>
<accession>A0A5C6AZY7</accession>
<dbReference type="InterPro" id="IPR036412">
    <property type="entry name" value="HAD-like_sf"/>
</dbReference>
<dbReference type="CDD" id="cd01630">
    <property type="entry name" value="HAD_KDO-like"/>
    <property type="match status" value="1"/>
</dbReference>
<feature type="binding site" evidence="12">
    <location>
        <position position="120"/>
    </location>
    <ligand>
        <name>Mg(2+)</name>
        <dbReference type="ChEBI" id="CHEBI:18420"/>
    </ligand>
</feature>
<gene>
    <name evidence="13" type="primary">kdsC</name>
    <name evidence="13" type="ORF">Pla100_06440</name>
</gene>
<dbReference type="GO" id="GO:0019143">
    <property type="term" value="F:3-deoxy-manno-octulosonate-8-phosphatase activity"/>
    <property type="evidence" value="ECO:0007669"/>
    <property type="project" value="UniProtKB-EC"/>
</dbReference>
<dbReference type="NCBIfam" id="TIGR01670">
    <property type="entry name" value="KdsC-phosphatas"/>
    <property type="match status" value="1"/>
</dbReference>